<feature type="compositionally biased region" description="Basic and acidic residues" evidence="1">
    <location>
        <begin position="18"/>
        <end position="30"/>
    </location>
</feature>
<evidence type="ECO:0000313" key="2">
    <source>
        <dbReference type="EMBL" id="PKI34681.1"/>
    </source>
</evidence>
<proteinExistence type="predicted"/>
<reference evidence="2 3" key="1">
    <citation type="submission" date="2017-11" db="EMBL/GenBank/DDBJ databases">
        <title>De-novo sequencing of pomegranate (Punica granatum L.) genome.</title>
        <authorList>
            <person name="Akparov Z."/>
            <person name="Amiraslanov A."/>
            <person name="Hajiyeva S."/>
            <person name="Abbasov M."/>
            <person name="Kaur K."/>
            <person name="Hamwieh A."/>
            <person name="Solovyev V."/>
            <person name="Salamov A."/>
            <person name="Braich B."/>
            <person name="Kosarev P."/>
            <person name="Mahmoud A."/>
            <person name="Hajiyev E."/>
            <person name="Babayeva S."/>
            <person name="Izzatullayeva V."/>
            <person name="Mammadov A."/>
            <person name="Mammadov A."/>
            <person name="Sharifova S."/>
            <person name="Ojaghi J."/>
            <person name="Eynullazada K."/>
            <person name="Bayramov B."/>
            <person name="Abdulazimova A."/>
            <person name="Shahmuradov I."/>
        </authorList>
    </citation>
    <scope>NUCLEOTIDE SEQUENCE [LARGE SCALE GENOMIC DNA]</scope>
    <source>
        <strain evidence="3">cv. AG2017</strain>
        <tissue evidence="2">Leaf</tissue>
    </source>
</reference>
<comment type="caution">
    <text evidence="2">The sequence shown here is derived from an EMBL/GenBank/DDBJ whole genome shotgun (WGS) entry which is preliminary data.</text>
</comment>
<feature type="compositionally biased region" description="Basic and acidic residues" evidence="1">
    <location>
        <begin position="1"/>
        <end position="10"/>
    </location>
</feature>
<keyword evidence="3" id="KW-1185">Reference proteome</keyword>
<evidence type="ECO:0000313" key="3">
    <source>
        <dbReference type="Proteomes" id="UP000233551"/>
    </source>
</evidence>
<accession>A0A2I0HSL0</accession>
<organism evidence="2 3">
    <name type="scientific">Punica granatum</name>
    <name type="common">Pomegranate</name>
    <dbReference type="NCBI Taxonomy" id="22663"/>
    <lineage>
        <taxon>Eukaryota</taxon>
        <taxon>Viridiplantae</taxon>
        <taxon>Streptophyta</taxon>
        <taxon>Embryophyta</taxon>
        <taxon>Tracheophyta</taxon>
        <taxon>Spermatophyta</taxon>
        <taxon>Magnoliopsida</taxon>
        <taxon>eudicotyledons</taxon>
        <taxon>Gunneridae</taxon>
        <taxon>Pentapetalae</taxon>
        <taxon>rosids</taxon>
        <taxon>malvids</taxon>
        <taxon>Myrtales</taxon>
        <taxon>Lythraceae</taxon>
        <taxon>Punica</taxon>
    </lineage>
</organism>
<sequence length="106" mass="11839">MASAQKDKAKAPKQITRATKEGNPKNRELGWWEQPLDELTLPEVAKAALAMEAFPKDICSYLNHSKDLDAPNTRMVKPFKGSTRPCVRYLISMVNHSNKDLAVASQ</sequence>
<evidence type="ECO:0000256" key="1">
    <source>
        <dbReference type="SAM" id="MobiDB-lite"/>
    </source>
</evidence>
<feature type="region of interest" description="Disordered" evidence="1">
    <location>
        <begin position="1"/>
        <end position="31"/>
    </location>
</feature>
<dbReference type="EMBL" id="PGOL01005766">
    <property type="protein sequence ID" value="PKI34681.1"/>
    <property type="molecule type" value="Genomic_DNA"/>
</dbReference>
<dbReference type="Proteomes" id="UP000233551">
    <property type="component" value="Unassembled WGS sequence"/>
</dbReference>
<gene>
    <name evidence="2" type="ORF">CRG98_044941</name>
</gene>
<protein>
    <submittedName>
        <fullName evidence="2">Uncharacterized protein</fullName>
    </submittedName>
</protein>
<dbReference type="AlphaFoldDB" id="A0A2I0HSL0"/>
<name>A0A2I0HSL0_PUNGR</name>